<evidence type="ECO:0000313" key="2">
    <source>
        <dbReference type="Proteomes" id="UP001148629"/>
    </source>
</evidence>
<gene>
    <name evidence="1" type="ORF">NM208_g13120</name>
</gene>
<reference evidence="1" key="1">
    <citation type="submission" date="2022-08" db="EMBL/GenBank/DDBJ databases">
        <title>Genome Sequence of Fusarium decemcellulare.</title>
        <authorList>
            <person name="Buettner E."/>
        </authorList>
    </citation>
    <scope>NUCLEOTIDE SEQUENCE</scope>
    <source>
        <strain evidence="1">Babe19</strain>
    </source>
</reference>
<evidence type="ECO:0000313" key="1">
    <source>
        <dbReference type="EMBL" id="KAJ3521821.1"/>
    </source>
</evidence>
<dbReference type="Proteomes" id="UP001148629">
    <property type="component" value="Unassembled WGS sequence"/>
</dbReference>
<keyword evidence="2" id="KW-1185">Reference proteome</keyword>
<accession>A0ACC1RL55</accession>
<name>A0ACC1RL55_9HYPO</name>
<proteinExistence type="predicted"/>
<organism evidence="1 2">
    <name type="scientific">Fusarium decemcellulare</name>
    <dbReference type="NCBI Taxonomy" id="57161"/>
    <lineage>
        <taxon>Eukaryota</taxon>
        <taxon>Fungi</taxon>
        <taxon>Dikarya</taxon>
        <taxon>Ascomycota</taxon>
        <taxon>Pezizomycotina</taxon>
        <taxon>Sordariomycetes</taxon>
        <taxon>Hypocreomycetidae</taxon>
        <taxon>Hypocreales</taxon>
        <taxon>Nectriaceae</taxon>
        <taxon>Fusarium</taxon>
        <taxon>Fusarium decemcellulare species complex</taxon>
    </lineage>
</organism>
<dbReference type="EMBL" id="JANRMS010002585">
    <property type="protein sequence ID" value="KAJ3521821.1"/>
    <property type="molecule type" value="Genomic_DNA"/>
</dbReference>
<comment type="caution">
    <text evidence="1">The sequence shown here is derived from an EMBL/GenBank/DDBJ whole genome shotgun (WGS) entry which is preliminary data.</text>
</comment>
<sequence length="120" mass="13642">MANGTTFHRTITVEPEEPAMAVISCDGGCGTDFEFWSELWTCLSDSGSVLFDDECYKKLQAGTLGPRVCNKDHEFYWVPKRDVDKIDAVPRGSVMVEERVITIDEWKDEIRRQYVDLSAS</sequence>
<protein>
    <submittedName>
        <fullName evidence="1">Uncharacterized protein</fullName>
    </submittedName>
</protein>